<evidence type="ECO:0000256" key="2">
    <source>
        <dbReference type="SAM" id="Phobius"/>
    </source>
</evidence>
<gene>
    <name evidence="3" type="ORF">Clacol_000041</name>
</gene>
<feature type="compositionally biased region" description="Polar residues" evidence="1">
    <location>
        <begin position="424"/>
        <end position="441"/>
    </location>
</feature>
<evidence type="ECO:0000256" key="1">
    <source>
        <dbReference type="SAM" id="MobiDB-lite"/>
    </source>
</evidence>
<dbReference type="Gene3D" id="2.60.120.260">
    <property type="entry name" value="Galactose-binding domain-like"/>
    <property type="match status" value="2"/>
</dbReference>
<dbReference type="EMBL" id="BPWL01000001">
    <property type="protein sequence ID" value="GJJ05854.1"/>
    <property type="molecule type" value="Genomic_DNA"/>
</dbReference>
<proteinExistence type="predicted"/>
<keyword evidence="2" id="KW-0812">Transmembrane</keyword>
<feature type="transmembrane region" description="Helical" evidence="2">
    <location>
        <begin position="319"/>
        <end position="341"/>
    </location>
</feature>
<organism evidence="3 4">
    <name type="scientific">Clathrus columnatus</name>
    <dbReference type="NCBI Taxonomy" id="1419009"/>
    <lineage>
        <taxon>Eukaryota</taxon>
        <taxon>Fungi</taxon>
        <taxon>Dikarya</taxon>
        <taxon>Basidiomycota</taxon>
        <taxon>Agaricomycotina</taxon>
        <taxon>Agaricomycetes</taxon>
        <taxon>Phallomycetidae</taxon>
        <taxon>Phallales</taxon>
        <taxon>Clathraceae</taxon>
        <taxon>Clathrus</taxon>
    </lineage>
</organism>
<keyword evidence="4" id="KW-1185">Reference proteome</keyword>
<feature type="compositionally biased region" description="Low complexity" evidence="1">
    <location>
        <begin position="395"/>
        <end position="413"/>
    </location>
</feature>
<keyword evidence="2" id="KW-1133">Transmembrane helix</keyword>
<dbReference type="Proteomes" id="UP001050691">
    <property type="component" value="Unassembled WGS sequence"/>
</dbReference>
<name>A0AAV4ZY55_9AGAM</name>
<keyword evidence="2" id="KW-0472">Membrane</keyword>
<accession>A0AAV4ZY55</accession>
<dbReference type="AlphaFoldDB" id="A0AAV4ZY55"/>
<protein>
    <recommendedName>
        <fullName evidence="5">Transmembrane protein</fullName>
    </recommendedName>
</protein>
<sequence length="479" mass="51399">MTFLNFTVPDASPLINYSDGQWVEGSPTNDSFTEDYTNKSFKVTFDAFSTATFTFVGTSITIFGAKRPNHGNYSVSLDNGPAFVGNGNGNNIFQFPLWNAQNLSNEQHTALMTNVPTKQGEFLDIDFISIGRELGPPGFTGSISTVMLDDDSPFITYNPPSSWSPIPTSDAFNLSLHKTTDEGASISLSFQGSSIELYGLYVNAPFQVMLDRRPSVTLAGPNVDLNTTFEHPQTLLFLADGLDENKTHNVTLVNSVSNPDQPLYFDYAIIRSSQNLSDGTPRPSPDANFTTPVVSTISVTFTTPTTLSSSTSKSKTGDIVGGVVGGIAGLAIMGFIGVVLLRRLGYWKLSRSTSAERIDLLGSVISDTGSNALTPFVATTNTDPRSTNNATNQKSLSLPTSTPHSTSSSDGVPPSSPREGAVQVQDQQIPDTVGGSPNQSCGNNLMPQFFIMQGEDAGPLKYVMLPPSYNDTWQEAVAR</sequence>
<comment type="caution">
    <text evidence="3">The sequence shown here is derived from an EMBL/GenBank/DDBJ whole genome shotgun (WGS) entry which is preliminary data.</text>
</comment>
<evidence type="ECO:0000313" key="4">
    <source>
        <dbReference type="Proteomes" id="UP001050691"/>
    </source>
</evidence>
<feature type="region of interest" description="Disordered" evidence="1">
    <location>
        <begin position="376"/>
        <end position="441"/>
    </location>
</feature>
<feature type="compositionally biased region" description="Polar residues" evidence="1">
    <location>
        <begin position="376"/>
        <end position="394"/>
    </location>
</feature>
<reference evidence="3" key="1">
    <citation type="submission" date="2021-10" db="EMBL/GenBank/DDBJ databases">
        <title>De novo Genome Assembly of Clathrus columnatus (Basidiomycota, Fungi) Using Illumina and Nanopore Sequence Data.</title>
        <authorList>
            <person name="Ogiso-Tanaka E."/>
            <person name="Itagaki H."/>
            <person name="Hosoya T."/>
            <person name="Hosaka K."/>
        </authorList>
    </citation>
    <scope>NUCLEOTIDE SEQUENCE</scope>
    <source>
        <strain evidence="3">MO-923</strain>
    </source>
</reference>
<evidence type="ECO:0008006" key="5">
    <source>
        <dbReference type="Google" id="ProtNLM"/>
    </source>
</evidence>
<evidence type="ECO:0000313" key="3">
    <source>
        <dbReference type="EMBL" id="GJJ05854.1"/>
    </source>
</evidence>